<evidence type="ECO:0000313" key="1">
    <source>
        <dbReference type="EMBL" id="CAD7012683.1"/>
    </source>
</evidence>
<dbReference type="Proteomes" id="UP000606786">
    <property type="component" value="Unassembled WGS sequence"/>
</dbReference>
<name>A0A811VER7_CERCA</name>
<accession>A0A811VER7</accession>
<comment type="caution">
    <text evidence="1">The sequence shown here is derived from an EMBL/GenBank/DDBJ whole genome shotgun (WGS) entry which is preliminary data.</text>
</comment>
<organism evidence="1 2">
    <name type="scientific">Ceratitis capitata</name>
    <name type="common">Mediterranean fruit fly</name>
    <name type="synonym">Tephritis capitata</name>
    <dbReference type="NCBI Taxonomy" id="7213"/>
    <lineage>
        <taxon>Eukaryota</taxon>
        <taxon>Metazoa</taxon>
        <taxon>Ecdysozoa</taxon>
        <taxon>Arthropoda</taxon>
        <taxon>Hexapoda</taxon>
        <taxon>Insecta</taxon>
        <taxon>Pterygota</taxon>
        <taxon>Neoptera</taxon>
        <taxon>Endopterygota</taxon>
        <taxon>Diptera</taxon>
        <taxon>Brachycera</taxon>
        <taxon>Muscomorpha</taxon>
        <taxon>Tephritoidea</taxon>
        <taxon>Tephritidae</taxon>
        <taxon>Ceratitis</taxon>
        <taxon>Ceratitis</taxon>
    </lineage>
</organism>
<evidence type="ECO:0000313" key="2">
    <source>
        <dbReference type="Proteomes" id="UP000606786"/>
    </source>
</evidence>
<protein>
    <submittedName>
        <fullName evidence="1">(Mediterranean fruit fly) hypothetical protein</fullName>
    </submittedName>
</protein>
<gene>
    <name evidence="1" type="ORF">CCAP1982_LOCUS20790</name>
</gene>
<keyword evidence="2" id="KW-1185">Reference proteome</keyword>
<dbReference type="OrthoDB" id="7995869at2759"/>
<proteinExistence type="predicted"/>
<sequence length="172" mass="20485">MSKDKKSVLSLSYHFAAAIVVATRCHWPIHDISYNYLLRRIKDNVKDYRDINNSTIQNLEHQKIETNSKLRAVDINLTAKHWIIELAILIEWLQDLARKEHKNLQTLKYLYNNREHFRPAVKVLRDYALKLVIFGVEMDDLFRIFSRETMMFLRTSANNTALKELNGLRRRE</sequence>
<dbReference type="EMBL" id="CAJHJT010000056">
    <property type="protein sequence ID" value="CAD7012683.1"/>
    <property type="molecule type" value="Genomic_DNA"/>
</dbReference>
<reference evidence="1" key="1">
    <citation type="submission" date="2020-11" db="EMBL/GenBank/DDBJ databases">
        <authorList>
            <person name="Whitehead M."/>
        </authorList>
    </citation>
    <scope>NUCLEOTIDE SEQUENCE</scope>
    <source>
        <strain evidence="1">EGII</strain>
    </source>
</reference>
<dbReference type="AlphaFoldDB" id="A0A811VER7"/>